<proteinExistence type="predicted"/>
<dbReference type="Proteomes" id="UP000729402">
    <property type="component" value="Unassembled WGS sequence"/>
</dbReference>
<dbReference type="EMBL" id="JAAALK010000990">
    <property type="protein sequence ID" value="KAG8043263.1"/>
    <property type="molecule type" value="Genomic_DNA"/>
</dbReference>
<evidence type="ECO:0000313" key="2">
    <source>
        <dbReference type="Proteomes" id="UP000729402"/>
    </source>
</evidence>
<name>A0A8J5VDI5_ZIZPA</name>
<sequence>MKQAGERGVLQLSINYELQMLLGRVLCPSVAHELRPMPPTSTMMNSRRPLPMRSLKSGTAAPMTLPLHALPLSHFTLHAAACHYLTLPLPSCCHHDVELLRDSHE</sequence>
<organism evidence="1 2">
    <name type="scientific">Zizania palustris</name>
    <name type="common">Northern wild rice</name>
    <dbReference type="NCBI Taxonomy" id="103762"/>
    <lineage>
        <taxon>Eukaryota</taxon>
        <taxon>Viridiplantae</taxon>
        <taxon>Streptophyta</taxon>
        <taxon>Embryophyta</taxon>
        <taxon>Tracheophyta</taxon>
        <taxon>Spermatophyta</taxon>
        <taxon>Magnoliopsida</taxon>
        <taxon>Liliopsida</taxon>
        <taxon>Poales</taxon>
        <taxon>Poaceae</taxon>
        <taxon>BOP clade</taxon>
        <taxon>Oryzoideae</taxon>
        <taxon>Oryzeae</taxon>
        <taxon>Zizaniinae</taxon>
        <taxon>Zizania</taxon>
    </lineage>
</organism>
<evidence type="ECO:0000313" key="1">
    <source>
        <dbReference type="EMBL" id="KAG8043263.1"/>
    </source>
</evidence>
<dbReference type="AlphaFoldDB" id="A0A8J5VDI5"/>
<gene>
    <name evidence="1" type="ORF">GUJ93_ZPchr0613g6588</name>
</gene>
<protein>
    <submittedName>
        <fullName evidence="1">Uncharacterized protein</fullName>
    </submittedName>
</protein>
<reference evidence="1" key="1">
    <citation type="journal article" date="2021" name="bioRxiv">
        <title>Whole Genome Assembly and Annotation of Northern Wild Rice, Zizania palustris L., Supports a Whole Genome Duplication in the Zizania Genus.</title>
        <authorList>
            <person name="Haas M."/>
            <person name="Kono T."/>
            <person name="Macchietto M."/>
            <person name="Millas R."/>
            <person name="McGilp L."/>
            <person name="Shao M."/>
            <person name="Duquette J."/>
            <person name="Hirsch C.N."/>
            <person name="Kimball J."/>
        </authorList>
    </citation>
    <scope>NUCLEOTIDE SEQUENCE</scope>
    <source>
        <tissue evidence="1">Fresh leaf tissue</tissue>
    </source>
</reference>
<accession>A0A8J5VDI5</accession>
<reference evidence="1" key="2">
    <citation type="submission" date="2021-02" db="EMBL/GenBank/DDBJ databases">
        <authorList>
            <person name="Kimball J.A."/>
            <person name="Haas M.W."/>
            <person name="Macchietto M."/>
            <person name="Kono T."/>
            <person name="Duquette J."/>
            <person name="Shao M."/>
        </authorList>
    </citation>
    <scope>NUCLEOTIDE SEQUENCE</scope>
    <source>
        <tissue evidence="1">Fresh leaf tissue</tissue>
    </source>
</reference>
<comment type="caution">
    <text evidence="1">The sequence shown here is derived from an EMBL/GenBank/DDBJ whole genome shotgun (WGS) entry which is preliminary data.</text>
</comment>
<keyword evidence="2" id="KW-1185">Reference proteome</keyword>